<reference evidence="2 3" key="1">
    <citation type="submission" date="2023-05" db="EMBL/GenBank/DDBJ databases">
        <title>Actinoplanes sp. NEAU-A12 genome sequencing.</title>
        <authorList>
            <person name="Wang Z.-S."/>
        </authorList>
    </citation>
    <scope>NUCLEOTIDE SEQUENCE [LARGE SCALE GENOMIC DNA]</scope>
    <source>
        <strain evidence="2 3">NEAU-A12</strain>
    </source>
</reference>
<dbReference type="PANTHER" id="PTHR33164">
    <property type="entry name" value="TRANSCRIPTIONAL REGULATOR, MARR FAMILY"/>
    <property type="match status" value="1"/>
</dbReference>
<sequence>MRQLSQNLSWKATMVAGHFLGSCAARSSARELDQLSLGVQPSCTDWETSSLVHVVTMQCAAPVDYALHLERHCHRRPTHADERMASAWIRLTYLRILQVADHGVEVGDRLFVLSLVEAGCGELADVLDLGRQALEKVAAGVGEGESAVIVVNESLLRERIDVLLDSLTDHLVEEWRQGVSECRRGAAAVGESVQHLPLPAADAALAEGAVEPLLDQAVELAQGVADRGLTTPAFSCIHTTVVAEFQLYSYNCCNVVHVTAGERGPDELIAMALVRIRRDQQARRLQRRAAPGDPGAASANNAARYRYLDALDDSRTAMSISEIADAIAVDRPRASRLTTELIGKGYIEREPAPGDSRYTLIRLTALGKEFVADIHEHRRRGVAEALAGFTAEESRTLAELLERFVDAWPRNPSAT</sequence>
<proteinExistence type="predicted"/>
<dbReference type="PANTHER" id="PTHR33164:SF57">
    <property type="entry name" value="MARR-FAMILY TRANSCRIPTIONAL REGULATOR"/>
    <property type="match status" value="1"/>
</dbReference>
<dbReference type="PRINTS" id="PR00598">
    <property type="entry name" value="HTHMARR"/>
</dbReference>
<evidence type="ECO:0000313" key="3">
    <source>
        <dbReference type="Proteomes" id="UP001241758"/>
    </source>
</evidence>
<dbReference type="Proteomes" id="UP001241758">
    <property type="component" value="Unassembled WGS sequence"/>
</dbReference>
<dbReference type="EMBL" id="JASCTH010000028">
    <property type="protein sequence ID" value="MDI6103856.1"/>
    <property type="molecule type" value="Genomic_DNA"/>
</dbReference>
<dbReference type="PROSITE" id="PS50995">
    <property type="entry name" value="HTH_MARR_2"/>
    <property type="match status" value="1"/>
</dbReference>
<dbReference type="InterPro" id="IPR039422">
    <property type="entry name" value="MarR/SlyA-like"/>
</dbReference>
<keyword evidence="3" id="KW-1185">Reference proteome</keyword>
<comment type="caution">
    <text evidence="2">The sequence shown here is derived from an EMBL/GenBank/DDBJ whole genome shotgun (WGS) entry which is preliminary data.</text>
</comment>
<gene>
    <name evidence="2" type="ORF">QLQ12_35100</name>
</gene>
<dbReference type="InterPro" id="IPR036390">
    <property type="entry name" value="WH_DNA-bd_sf"/>
</dbReference>
<protein>
    <submittedName>
        <fullName evidence="2">MarR family transcriptional regulator</fullName>
    </submittedName>
</protein>
<dbReference type="SUPFAM" id="SSF46785">
    <property type="entry name" value="Winged helix' DNA-binding domain"/>
    <property type="match status" value="1"/>
</dbReference>
<dbReference type="Pfam" id="PF12802">
    <property type="entry name" value="MarR_2"/>
    <property type="match status" value="1"/>
</dbReference>
<dbReference type="PROSITE" id="PS51257">
    <property type="entry name" value="PROKAR_LIPOPROTEIN"/>
    <property type="match status" value="1"/>
</dbReference>
<feature type="domain" description="HTH marR-type" evidence="1">
    <location>
        <begin position="266"/>
        <end position="406"/>
    </location>
</feature>
<dbReference type="RefSeq" id="WP_282765101.1">
    <property type="nucleotide sequence ID" value="NZ_JASCTH010000028.1"/>
</dbReference>
<dbReference type="SMART" id="SM00347">
    <property type="entry name" value="HTH_MARR"/>
    <property type="match status" value="1"/>
</dbReference>
<organism evidence="2 3">
    <name type="scientific">Actinoplanes sandaracinus</name>
    <dbReference type="NCBI Taxonomy" id="3045177"/>
    <lineage>
        <taxon>Bacteria</taxon>
        <taxon>Bacillati</taxon>
        <taxon>Actinomycetota</taxon>
        <taxon>Actinomycetes</taxon>
        <taxon>Micromonosporales</taxon>
        <taxon>Micromonosporaceae</taxon>
        <taxon>Actinoplanes</taxon>
    </lineage>
</organism>
<dbReference type="InterPro" id="IPR000835">
    <property type="entry name" value="HTH_MarR-typ"/>
</dbReference>
<evidence type="ECO:0000313" key="2">
    <source>
        <dbReference type="EMBL" id="MDI6103856.1"/>
    </source>
</evidence>
<dbReference type="Gene3D" id="1.10.10.10">
    <property type="entry name" value="Winged helix-like DNA-binding domain superfamily/Winged helix DNA-binding domain"/>
    <property type="match status" value="1"/>
</dbReference>
<accession>A0ABT6WVT1</accession>
<evidence type="ECO:0000259" key="1">
    <source>
        <dbReference type="PROSITE" id="PS50995"/>
    </source>
</evidence>
<dbReference type="InterPro" id="IPR036388">
    <property type="entry name" value="WH-like_DNA-bd_sf"/>
</dbReference>
<name>A0ABT6WVT1_9ACTN</name>